<evidence type="ECO:0000313" key="2">
    <source>
        <dbReference type="Proteomes" id="UP001424441"/>
    </source>
</evidence>
<dbReference type="EMBL" id="BAAADE010000007">
    <property type="protein sequence ID" value="GAA0610639.1"/>
    <property type="molecule type" value="Genomic_DNA"/>
</dbReference>
<comment type="caution">
    <text evidence="1">The sequence shown here is derived from an EMBL/GenBank/DDBJ whole genome shotgun (WGS) entry which is preliminary data.</text>
</comment>
<gene>
    <name evidence="1" type="ORF">GCM10008943_27780</name>
</gene>
<evidence type="ECO:0000313" key="1">
    <source>
        <dbReference type="EMBL" id="GAA0610639.1"/>
    </source>
</evidence>
<protein>
    <submittedName>
        <fullName evidence="1">Uncharacterized protein</fullName>
    </submittedName>
</protein>
<dbReference type="Proteomes" id="UP001424441">
    <property type="component" value="Unassembled WGS sequence"/>
</dbReference>
<accession>A0ABN1GFT6</accession>
<organism evidence="1 2">
    <name type="scientific">Paenochrobactrum glaciei</name>
    <dbReference type="NCBI Taxonomy" id="486407"/>
    <lineage>
        <taxon>Bacteria</taxon>
        <taxon>Pseudomonadati</taxon>
        <taxon>Pseudomonadota</taxon>
        <taxon>Alphaproteobacteria</taxon>
        <taxon>Hyphomicrobiales</taxon>
        <taxon>Brucellaceae</taxon>
        <taxon>Paenochrobactrum</taxon>
    </lineage>
</organism>
<sequence length="52" mass="5852">MVEKLSELAADFQEVAGPNYWLAKLYRALSENEDFCYGGFDGIKVEKIVVPP</sequence>
<keyword evidence="2" id="KW-1185">Reference proteome</keyword>
<name>A0ABN1GFT6_9HYPH</name>
<reference evidence="1 2" key="1">
    <citation type="journal article" date="2019" name="Int. J. Syst. Evol. Microbiol.">
        <title>The Global Catalogue of Microorganisms (GCM) 10K type strain sequencing project: providing services to taxonomists for standard genome sequencing and annotation.</title>
        <authorList>
            <consortium name="The Broad Institute Genomics Platform"/>
            <consortium name="The Broad Institute Genome Sequencing Center for Infectious Disease"/>
            <person name="Wu L."/>
            <person name="Ma J."/>
        </authorList>
    </citation>
    <scope>NUCLEOTIDE SEQUENCE [LARGE SCALE GENOMIC DNA]</scope>
    <source>
        <strain evidence="1 2">JCM 15115</strain>
    </source>
</reference>
<proteinExistence type="predicted"/>